<reference evidence="1" key="1">
    <citation type="submission" date="2013-08" db="EMBL/GenBank/DDBJ databases">
        <authorList>
            <person name="Mendez C."/>
            <person name="Richter M."/>
            <person name="Ferrer M."/>
            <person name="Sanchez J."/>
        </authorList>
    </citation>
    <scope>NUCLEOTIDE SEQUENCE</scope>
</reference>
<comment type="caution">
    <text evidence="1">The sequence shown here is derived from an EMBL/GenBank/DDBJ whole genome shotgun (WGS) entry which is preliminary data.</text>
</comment>
<accession>T0Y1P4</accession>
<proteinExistence type="predicted"/>
<reference evidence="1" key="2">
    <citation type="journal article" date="2014" name="ISME J.">
        <title>Microbial stratification in low pH oxic and suboxic macroscopic growths along an acid mine drainage.</title>
        <authorList>
            <person name="Mendez-Garcia C."/>
            <person name="Mesa V."/>
            <person name="Sprenger R.R."/>
            <person name="Richter M."/>
            <person name="Diez M.S."/>
            <person name="Solano J."/>
            <person name="Bargiela R."/>
            <person name="Golyshina O.V."/>
            <person name="Manteca A."/>
            <person name="Ramos J.L."/>
            <person name="Gallego J.R."/>
            <person name="Llorente I."/>
            <person name="Martins Dos Santos V.A."/>
            <person name="Jensen O.N."/>
            <person name="Pelaez A.I."/>
            <person name="Sanchez J."/>
            <person name="Ferrer M."/>
        </authorList>
    </citation>
    <scope>NUCLEOTIDE SEQUENCE</scope>
</reference>
<dbReference type="EMBL" id="AUZX01016327">
    <property type="protein sequence ID" value="EQD25942.1"/>
    <property type="molecule type" value="Genomic_DNA"/>
</dbReference>
<evidence type="ECO:0000313" key="1">
    <source>
        <dbReference type="EMBL" id="EQD25942.1"/>
    </source>
</evidence>
<protein>
    <submittedName>
        <fullName evidence="1">Uncharacterized protein</fullName>
    </submittedName>
</protein>
<organism evidence="1">
    <name type="scientific">mine drainage metagenome</name>
    <dbReference type="NCBI Taxonomy" id="410659"/>
    <lineage>
        <taxon>unclassified sequences</taxon>
        <taxon>metagenomes</taxon>
        <taxon>ecological metagenomes</taxon>
    </lineage>
</organism>
<name>T0Y1P4_9ZZZZ</name>
<feature type="non-terminal residue" evidence="1">
    <location>
        <position position="1"/>
    </location>
</feature>
<gene>
    <name evidence="1" type="ORF">B1A_22080</name>
</gene>
<sequence length="190" mass="20419">RRALGAMVGVTVAAGVLVTHARGLRYASLKIAEVGFSLTDVEFGHAAEVATRYPVEAANLAVFDAWICNTDRAGNLRANLAESTDNLLIGLDHGGSLLSVADTIDAAIERLRSTHWPPTHLFQGVVSAALLQPMIERIQRLPDEAIQDACVLSGTIGSVILPDQAILAEALVWRRDHLPEIALRMLLAEK</sequence>
<dbReference type="AlphaFoldDB" id="T0Y1P4"/>